<sequence>MKARLSKAAIAAVQQPDIRKRFVEQGLEIVGNTPEEFTRFQAQENERWKQLIHTRKITAD</sequence>
<proteinExistence type="predicted"/>
<dbReference type="EMBL" id="VSSQ01146511">
    <property type="protein sequence ID" value="MPN64922.1"/>
    <property type="molecule type" value="Genomic_DNA"/>
</dbReference>
<dbReference type="InterPro" id="IPR042100">
    <property type="entry name" value="Bug_dom1"/>
</dbReference>
<evidence type="ECO:0008006" key="2">
    <source>
        <dbReference type="Google" id="ProtNLM"/>
    </source>
</evidence>
<protein>
    <recommendedName>
        <fullName evidence="2">Tripartite tricarboxylate transporter family receptor</fullName>
    </recommendedName>
</protein>
<organism evidence="1">
    <name type="scientific">bioreactor metagenome</name>
    <dbReference type="NCBI Taxonomy" id="1076179"/>
    <lineage>
        <taxon>unclassified sequences</taxon>
        <taxon>metagenomes</taxon>
        <taxon>ecological metagenomes</taxon>
    </lineage>
</organism>
<evidence type="ECO:0000313" key="1">
    <source>
        <dbReference type="EMBL" id="MPN64922.1"/>
    </source>
</evidence>
<accession>A0A645JNQ2</accession>
<dbReference type="AlphaFoldDB" id="A0A645JNQ2"/>
<name>A0A645JNQ2_9ZZZZ</name>
<dbReference type="Gene3D" id="3.40.190.150">
    <property type="entry name" value="Bordetella uptake gene, domain 1"/>
    <property type="match status" value="1"/>
</dbReference>
<gene>
    <name evidence="1" type="ORF">SDC9_212701</name>
</gene>
<comment type="caution">
    <text evidence="1">The sequence shown here is derived from an EMBL/GenBank/DDBJ whole genome shotgun (WGS) entry which is preliminary data.</text>
</comment>
<reference evidence="1" key="1">
    <citation type="submission" date="2019-08" db="EMBL/GenBank/DDBJ databases">
        <authorList>
            <person name="Kucharzyk K."/>
            <person name="Murdoch R.W."/>
            <person name="Higgins S."/>
            <person name="Loffler F."/>
        </authorList>
    </citation>
    <scope>NUCLEOTIDE SEQUENCE</scope>
</reference>